<dbReference type="RefSeq" id="WP_160554869.1">
    <property type="nucleotide sequence ID" value="NZ_CP047650.1"/>
</dbReference>
<dbReference type="PANTHER" id="PTHR48080">
    <property type="entry name" value="D-GALACTONATE DEHYDRATASE-RELATED"/>
    <property type="match status" value="1"/>
</dbReference>
<gene>
    <name evidence="3" type="ORF">GT347_25580</name>
</gene>
<dbReference type="Gene3D" id="3.20.20.120">
    <property type="entry name" value="Enolase-like C-terminal domain"/>
    <property type="match status" value="1"/>
</dbReference>
<dbReference type="EMBL" id="CP047650">
    <property type="protein sequence ID" value="QHJ01060.1"/>
    <property type="molecule type" value="Genomic_DNA"/>
</dbReference>
<feature type="domain" description="Mandelate racemase/muconate lactonizing enzyme C-terminal" evidence="2">
    <location>
        <begin position="152"/>
        <end position="247"/>
    </location>
</feature>
<dbReference type="InterPro" id="IPR013341">
    <property type="entry name" value="Mandelate_racemase_N_dom"/>
</dbReference>
<dbReference type="Pfam" id="PF13378">
    <property type="entry name" value="MR_MLE_C"/>
    <property type="match status" value="1"/>
</dbReference>
<keyword evidence="4" id="KW-1185">Reference proteome</keyword>
<dbReference type="PROSITE" id="PS00908">
    <property type="entry name" value="MR_MLE_1"/>
    <property type="match status" value="1"/>
</dbReference>
<keyword evidence="1" id="KW-0456">Lyase</keyword>
<dbReference type="SUPFAM" id="SSF54826">
    <property type="entry name" value="Enolase N-terminal domain-like"/>
    <property type="match status" value="1"/>
</dbReference>
<evidence type="ECO:0000313" key="3">
    <source>
        <dbReference type="EMBL" id="QHJ01060.1"/>
    </source>
</evidence>
<evidence type="ECO:0000313" key="4">
    <source>
        <dbReference type="Proteomes" id="UP000464787"/>
    </source>
</evidence>
<reference evidence="3 4" key="1">
    <citation type="submission" date="2020-01" db="EMBL/GenBank/DDBJ databases">
        <title>Genome sequencing of strain KACC 21265.</title>
        <authorList>
            <person name="Heo J."/>
            <person name="Kim S.-J."/>
            <person name="Kim J.-S."/>
            <person name="Hong S.-B."/>
            <person name="Kwon S.-W."/>
        </authorList>
    </citation>
    <scope>NUCLEOTIDE SEQUENCE [LARGE SCALE GENOMIC DNA]</scope>
    <source>
        <strain evidence="3 4">KACC 21265</strain>
    </source>
</reference>
<dbReference type="SUPFAM" id="SSF51604">
    <property type="entry name" value="Enolase C-terminal domain-like"/>
    <property type="match status" value="1"/>
</dbReference>
<sequence>MSGESSLKIARIEGIATSFPVKQGVTLGIGRAVKRDALIVKVTTESGLVGWGESHHGRCPGAIAQLINTTLRQLVVGFDASDVVGVWSRIYQRQLASHGMGTACALAMSGIDQALWDIRGKAVGWPLWRLLGGSRRPVKAYAGGISLGFQPPAELVDEVAALTAQGYRAVKLRFGDTVARDLERLAAVRAAHPTLGIMVDANTGYRPDDVRRAMPALREFDALWLEEPFPPQDERSYRDAAALGGVPLAAGENHFTRYEFNRLIAQGAVRVLQPDLSKTGGITEGLRIAAMASAEKLDMHPHTSASGLNMAASIHLLAAIDNPGYFEADVARENLFRDALTTRCDQLDANGCVLPPDAPGLGIEVDEAFLAAHPVIEGPAYV</sequence>
<dbReference type="InterPro" id="IPR013342">
    <property type="entry name" value="Mandelate_racemase_C"/>
</dbReference>
<dbReference type="PANTHER" id="PTHR48080:SF2">
    <property type="entry name" value="D-GALACTONATE DEHYDRATASE"/>
    <property type="match status" value="1"/>
</dbReference>
<dbReference type="SMART" id="SM00922">
    <property type="entry name" value="MR_MLE"/>
    <property type="match status" value="1"/>
</dbReference>
<dbReference type="SFLD" id="SFLDG00179">
    <property type="entry name" value="mandelate_racemase"/>
    <property type="match status" value="1"/>
</dbReference>
<evidence type="ECO:0000259" key="2">
    <source>
        <dbReference type="SMART" id="SM00922"/>
    </source>
</evidence>
<dbReference type="CDD" id="cd03316">
    <property type="entry name" value="MR_like"/>
    <property type="match status" value="1"/>
</dbReference>
<organism evidence="3 4">
    <name type="scientific">Xylophilus rhododendri</name>
    <dbReference type="NCBI Taxonomy" id="2697032"/>
    <lineage>
        <taxon>Bacteria</taxon>
        <taxon>Pseudomonadati</taxon>
        <taxon>Pseudomonadota</taxon>
        <taxon>Betaproteobacteria</taxon>
        <taxon>Burkholderiales</taxon>
        <taxon>Xylophilus</taxon>
    </lineage>
</organism>
<protein>
    <submittedName>
        <fullName evidence="3">Mandelate racemase/muconate lactonizing enzyme family protein</fullName>
    </submittedName>
</protein>
<dbReference type="InterPro" id="IPR018110">
    <property type="entry name" value="Mandel_Rmase/mucon_lact_enz_CS"/>
</dbReference>
<proteinExistence type="predicted"/>
<dbReference type="KEGG" id="xyk:GT347_25580"/>
<evidence type="ECO:0000256" key="1">
    <source>
        <dbReference type="ARBA" id="ARBA00023239"/>
    </source>
</evidence>
<dbReference type="InterPro" id="IPR029017">
    <property type="entry name" value="Enolase-like_N"/>
</dbReference>
<accession>A0A857JD74</accession>
<dbReference type="Proteomes" id="UP000464787">
    <property type="component" value="Chromosome"/>
</dbReference>
<dbReference type="GO" id="GO:0009063">
    <property type="term" value="P:amino acid catabolic process"/>
    <property type="evidence" value="ECO:0007669"/>
    <property type="project" value="InterPro"/>
</dbReference>
<dbReference type="InterPro" id="IPR029065">
    <property type="entry name" value="Enolase_C-like"/>
</dbReference>
<dbReference type="SFLD" id="SFLDS00001">
    <property type="entry name" value="Enolase"/>
    <property type="match status" value="1"/>
</dbReference>
<dbReference type="Gene3D" id="3.30.390.10">
    <property type="entry name" value="Enolase-like, N-terminal domain"/>
    <property type="match status" value="1"/>
</dbReference>
<dbReference type="GO" id="GO:0016829">
    <property type="term" value="F:lyase activity"/>
    <property type="evidence" value="ECO:0007669"/>
    <property type="project" value="UniProtKB-KW"/>
</dbReference>
<dbReference type="InterPro" id="IPR034593">
    <property type="entry name" value="DgoD-like"/>
</dbReference>
<dbReference type="AlphaFoldDB" id="A0A857JD74"/>
<dbReference type="Pfam" id="PF02746">
    <property type="entry name" value="MR_MLE_N"/>
    <property type="match status" value="1"/>
</dbReference>
<name>A0A857JD74_9BURK</name>
<dbReference type="InterPro" id="IPR036849">
    <property type="entry name" value="Enolase-like_C_sf"/>
</dbReference>